<organism evidence="3">
    <name type="scientific">Hanusia phi</name>
    <dbReference type="NCBI Taxonomy" id="3032"/>
    <lineage>
        <taxon>Eukaryota</taxon>
        <taxon>Cryptophyceae</taxon>
        <taxon>Pyrenomonadales</taxon>
        <taxon>Geminigeraceae</taxon>
        <taxon>Hanusia</taxon>
    </lineage>
</organism>
<proteinExistence type="predicted"/>
<evidence type="ECO:0000256" key="1">
    <source>
        <dbReference type="SAM" id="MobiDB-lite"/>
    </source>
</evidence>
<dbReference type="EMBL" id="HBEO01008600">
    <property type="protein sequence ID" value="CAD8475809.1"/>
    <property type="molecule type" value="Transcribed_RNA"/>
</dbReference>
<dbReference type="PROSITE" id="PS51257">
    <property type="entry name" value="PROKAR_LIPOPROTEIN"/>
    <property type="match status" value="1"/>
</dbReference>
<name>A0A6T7NP86_9CRYP</name>
<feature type="region of interest" description="Disordered" evidence="1">
    <location>
        <begin position="320"/>
        <end position="365"/>
    </location>
</feature>
<dbReference type="EMBL" id="HBEO01008599">
    <property type="protein sequence ID" value="CAD8475807.1"/>
    <property type="molecule type" value="Transcribed_RNA"/>
</dbReference>
<evidence type="ECO:0000313" key="2">
    <source>
        <dbReference type="EMBL" id="CAD8475807.1"/>
    </source>
</evidence>
<reference evidence="3" key="1">
    <citation type="submission" date="2021-01" db="EMBL/GenBank/DDBJ databases">
        <authorList>
            <person name="Corre E."/>
            <person name="Pelletier E."/>
            <person name="Niang G."/>
            <person name="Scheremetjew M."/>
            <person name="Finn R."/>
            <person name="Kale V."/>
            <person name="Holt S."/>
            <person name="Cochrane G."/>
            <person name="Meng A."/>
            <person name="Brown T."/>
            <person name="Cohen L."/>
        </authorList>
    </citation>
    <scope>NUCLEOTIDE SEQUENCE</scope>
    <source>
        <strain evidence="3">CCMP325</strain>
    </source>
</reference>
<dbReference type="AlphaFoldDB" id="A0A6T7NP86"/>
<gene>
    <name evidence="2" type="ORF">HPHI1048_LOCUS5991</name>
    <name evidence="3" type="ORF">HPHI1048_LOCUS5992</name>
</gene>
<protein>
    <submittedName>
        <fullName evidence="3">Uncharacterized protein</fullName>
    </submittedName>
</protein>
<evidence type="ECO:0000313" key="3">
    <source>
        <dbReference type="EMBL" id="CAD8475809.1"/>
    </source>
</evidence>
<feature type="compositionally biased region" description="Acidic residues" evidence="1">
    <location>
        <begin position="342"/>
        <end position="361"/>
    </location>
</feature>
<sequence length="468" mass="51716">MIRANSWSLHSALSTAVAALLLAVSCIALLFSWTRFYGKPVEGLGTWEQPHGIGIDEEPWSAPANLWLYWGSSTNRRFTGSGETVRHIFKLGTIMGGEYRDPRFIYKLDGPLFRKLSHSCCVSLLFPPMEWDFYVHNPSKAIGQRLRSFVANGNAMIFTGGIIDFEFINRYFFFNLEQSDGNYAPGPFPLMPSFNALSEGQKQILARAPSILPQKGISVTAVKKESLPQGATVIYGSPKNAVVFLVKFCMADNPANDASTTLPPVRVYPKDCEASAKQGRPCSCGNICFLGYNYQEQYPSRWDKTIRLIVDVCSQKPPEYSNAKNYWPPGTSPMEASQKEEDSSEEDAQEAEEGEHNEEDGDKVAQKWADDVERRRMGGGMGGSNSGVLVDDPNSMNTVRGGIASEADPGPRKIKAKPTLLHQKFESTGHGESARRMPEIACGPVCKLKKMVKSLKKKIDASMESAEI</sequence>
<accession>A0A6T7NP86</accession>